<accession>A0A2G8KUY3</accession>
<proteinExistence type="predicted"/>
<dbReference type="EMBL" id="MRZV01000355">
    <property type="protein sequence ID" value="PIK51828.1"/>
    <property type="molecule type" value="Genomic_DNA"/>
</dbReference>
<dbReference type="Proteomes" id="UP000230750">
    <property type="component" value="Unassembled WGS sequence"/>
</dbReference>
<dbReference type="AlphaFoldDB" id="A0A2G8KUY3"/>
<protein>
    <submittedName>
        <fullName evidence="1">Uncharacterized protein</fullName>
    </submittedName>
</protein>
<reference evidence="1 2" key="1">
    <citation type="journal article" date="2017" name="PLoS Biol.">
        <title>The sea cucumber genome provides insights into morphological evolution and visceral regeneration.</title>
        <authorList>
            <person name="Zhang X."/>
            <person name="Sun L."/>
            <person name="Yuan J."/>
            <person name="Sun Y."/>
            <person name="Gao Y."/>
            <person name="Zhang L."/>
            <person name="Li S."/>
            <person name="Dai H."/>
            <person name="Hamel J.F."/>
            <person name="Liu C."/>
            <person name="Yu Y."/>
            <person name="Liu S."/>
            <person name="Lin W."/>
            <person name="Guo K."/>
            <person name="Jin S."/>
            <person name="Xu P."/>
            <person name="Storey K.B."/>
            <person name="Huan P."/>
            <person name="Zhang T."/>
            <person name="Zhou Y."/>
            <person name="Zhang J."/>
            <person name="Lin C."/>
            <person name="Li X."/>
            <person name="Xing L."/>
            <person name="Huo D."/>
            <person name="Sun M."/>
            <person name="Wang L."/>
            <person name="Mercier A."/>
            <person name="Li F."/>
            <person name="Yang H."/>
            <person name="Xiang J."/>
        </authorList>
    </citation>
    <scope>NUCLEOTIDE SEQUENCE [LARGE SCALE GENOMIC DNA]</scope>
    <source>
        <strain evidence="1">Shaxun</strain>
        <tissue evidence="1">Muscle</tissue>
    </source>
</reference>
<organism evidence="1 2">
    <name type="scientific">Stichopus japonicus</name>
    <name type="common">Sea cucumber</name>
    <dbReference type="NCBI Taxonomy" id="307972"/>
    <lineage>
        <taxon>Eukaryota</taxon>
        <taxon>Metazoa</taxon>
        <taxon>Echinodermata</taxon>
        <taxon>Eleutherozoa</taxon>
        <taxon>Echinozoa</taxon>
        <taxon>Holothuroidea</taxon>
        <taxon>Aspidochirotacea</taxon>
        <taxon>Aspidochirotida</taxon>
        <taxon>Stichopodidae</taxon>
        <taxon>Apostichopus</taxon>
    </lineage>
</organism>
<feature type="non-terminal residue" evidence="1">
    <location>
        <position position="1"/>
    </location>
</feature>
<sequence length="78" mass="8632">CTRKNRVQRRTLVVVQQPTQTVVQGVENPMYPVAHGGVWHGPYPSNAPPGVIPQDLPPRYEERAKTTGVSMPQENLTA</sequence>
<gene>
    <name evidence="1" type="ORF">BSL78_11289</name>
</gene>
<evidence type="ECO:0000313" key="1">
    <source>
        <dbReference type="EMBL" id="PIK51828.1"/>
    </source>
</evidence>
<evidence type="ECO:0000313" key="2">
    <source>
        <dbReference type="Proteomes" id="UP000230750"/>
    </source>
</evidence>
<name>A0A2G8KUY3_STIJA</name>
<comment type="caution">
    <text evidence="1">The sequence shown here is derived from an EMBL/GenBank/DDBJ whole genome shotgun (WGS) entry which is preliminary data.</text>
</comment>
<keyword evidence="2" id="KW-1185">Reference proteome</keyword>